<evidence type="ECO:0000313" key="2">
    <source>
        <dbReference type="EMBL" id="TKB96848.1"/>
    </source>
</evidence>
<reference evidence="2 3" key="1">
    <citation type="submission" date="2019-04" db="EMBL/GenBank/DDBJ databases">
        <title>Pedobacter sp. AR-3-17 sp. nov., isolated from Arctic soil.</title>
        <authorList>
            <person name="Dahal R.H."/>
            <person name="Kim D.-U."/>
        </authorList>
    </citation>
    <scope>NUCLEOTIDE SEQUENCE [LARGE SCALE GENOMIC DNA]</scope>
    <source>
        <strain evidence="2 3">AR-3-17</strain>
    </source>
</reference>
<comment type="caution">
    <text evidence="2">The sequence shown here is derived from an EMBL/GenBank/DDBJ whole genome shotgun (WGS) entry which is preliminary data.</text>
</comment>
<keyword evidence="1" id="KW-0472">Membrane</keyword>
<gene>
    <name evidence="2" type="ORF">FA046_12280</name>
</gene>
<accession>A0A4U1BW83</accession>
<keyword evidence="3" id="KW-1185">Reference proteome</keyword>
<feature type="transmembrane region" description="Helical" evidence="1">
    <location>
        <begin position="6"/>
        <end position="22"/>
    </location>
</feature>
<dbReference type="EMBL" id="SWBP01000004">
    <property type="protein sequence ID" value="TKB96848.1"/>
    <property type="molecule type" value="Genomic_DNA"/>
</dbReference>
<keyword evidence="1" id="KW-1133">Transmembrane helix</keyword>
<dbReference type="RefSeq" id="WP_136826812.1">
    <property type="nucleotide sequence ID" value="NZ_SWBP01000004.1"/>
</dbReference>
<protein>
    <submittedName>
        <fullName evidence="2">Uncharacterized protein</fullName>
    </submittedName>
</protein>
<name>A0A4U1BW83_9SPHI</name>
<sequence length="60" mass="6847">MKKKIGIFALVAGIGLLAYYFFKKQKDKKEAQSKAVNLSKSLPFSPLTEFILKMPNNRKK</sequence>
<dbReference type="AlphaFoldDB" id="A0A4U1BW83"/>
<proteinExistence type="predicted"/>
<dbReference type="Proteomes" id="UP000308181">
    <property type="component" value="Unassembled WGS sequence"/>
</dbReference>
<organism evidence="2 3">
    <name type="scientific">Pedobacter cryophilus</name>
    <dbReference type="NCBI Taxonomy" id="2571271"/>
    <lineage>
        <taxon>Bacteria</taxon>
        <taxon>Pseudomonadati</taxon>
        <taxon>Bacteroidota</taxon>
        <taxon>Sphingobacteriia</taxon>
        <taxon>Sphingobacteriales</taxon>
        <taxon>Sphingobacteriaceae</taxon>
        <taxon>Pedobacter</taxon>
    </lineage>
</organism>
<evidence type="ECO:0000256" key="1">
    <source>
        <dbReference type="SAM" id="Phobius"/>
    </source>
</evidence>
<evidence type="ECO:0000313" key="3">
    <source>
        <dbReference type="Proteomes" id="UP000308181"/>
    </source>
</evidence>
<keyword evidence="1" id="KW-0812">Transmembrane</keyword>